<evidence type="ECO:0000256" key="3">
    <source>
        <dbReference type="ARBA" id="ARBA00022448"/>
    </source>
</evidence>
<dbReference type="Gene3D" id="3.40.190.10">
    <property type="entry name" value="Periplasmic binding protein-like II"/>
    <property type="match status" value="1"/>
</dbReference>
<dbReference type="EMBL" id="JBHSTE010000004">
    <property type="protein sequence ID" value="MFC6333853.1"/>
    <property type="molecule type" value="Genomic_DNA"/>
</dbReference>
<protein>
    <submittedName>
        <fullName evidence="6">ABC transporter substrate-binding protein</fullName>
    </submittedName>
</protein>
<comment type="subcellular location">
    <subcellularLocation>
        <location evidence="1">Cell envelope</location>
    </subcellularLocation>
</comment>
<keyword evidence="7" id="KW-1185">Reference proteome</keyword>
<proteinExistence type="inferred from homology"/>
<gene>
    <name evidence="6" type="ORF">ACFP56_14595</name>
</gene>
<evidence type="ECO:0000256" key="5">
    <source>
        <dbReference type="SAM" id="SignalP"/>
    </source>
</evidence>
<dbReference type="InterPro" id="IPR050490">
    <property type="entry name" value="Bact_solute-bd_prot1"/>
</dbReference>
<organism evidence="6 7">
    <name type="scientific">Paenibacillus septentrionalis</name>
    <dbReference type="NCBI Taxonomy" id="429342"/>
    <lineage>
        <taxon>Bacteria</taxon>
        <taxon>Bacillati</taxon>
        <taxon>Bacillota</taxon>
        <taxon>Bacilli</taxon>
        <taxon>Bacillales</taxon>
        <taxon>Paenibacillaceae</taxon>
        <taxon>Paenibacillus</taxon>
    </lineage>
</organism>
<name>A0ABW1V5T5_9BACL</name>
<dbReference type="InterPro" id="IPR006059">
    <property type="entry name" value="SBP"/>
</dbReference>
<dbReference type="SUPFAM" id="SSF53850">
    <property type="entry name" value="Periplasmic binding protein-like II"/>
    <property type="match status" value="1"/>
</dbReference>
<dbReference type="Proteomes" id="UP001596233">
    <property type="component" value="Unassembled WGS sequence"/>
</dbReference>
<dbReference type="CDD" id="cd14748">
    <property type="entry name" value="PBP2_UgpB"/>
    <property type="match status" value="1"/>
</dbReference>
<evidence type="ECO:0000313" key="6">
    <source>
        <dbReference type="EMBL" id="MFC6333853.1"/>
    </source>
</evidence>
<accession>A0ABW1V5T5</accession>
<keyword evidence="3" id="KW-0813">Transport</keyword>
<dbReference type="Pfam" id="PF13416">
    <property type="entry name" value="SBP_bac_8"/>
    <property type="match status" value="1"/>
</dbReference>
<evidence type="ECO:0000256" key="1">
    <source>
        <dbReference type="ARBA" id="ARBA00004196"/>
    </source>
</evidence>
<evidence type="ECO:0000256" key="4">
    <source>
        <dbReference type="ARBA" id="ARBA00022729"/>
    </source>
</evidence>
<dbReference type="PROSITE" id="PS51257">
    <property type="entry name" value="PROKAR_LIPOPROTEIN"/>
    <property type="match status" value="1"/>
</dbReference>
<feature type="signal peptide" evidence="5">
    <location>
        <begin position="1"/>
        <end position="21"/>
    </location>
</feature>
<comment type="similarity">
    <text evidence="2">Belongs to the bacterial solute-binding protein 1 family.</text>
</comment>
<keyword evidence="4 5" id="KW-0732">Signal</keyword>
<dbReference type="RefSeq" id="WP_379235747.1">
    <property type="nucleotide sequence ID" value="NZ_JBHSTE010000004.1"/>
</dbReference>
<comment type="caution">
    <text evidence="6">The sequence shown here is derived from an EMBL/GenBank/DDBJ whole genome shotgun (WGS) entry which is preliminary data.</text>
</comment>
<sequence>MNKKQAAATLMAGALAVVVTACGGGQASNGSQSDTGANNEPVAVEPAKVVEDTSPITIQYWHAHAEAQMEGLNYMIEEFTKKYPHITVEAIFQGGYDDLHKKLQAAVAAKDVPAVTNVEVSSLPTFGEGGVFADLTPWILRDEVAIDDFSEGMINSYAFNGKQYGFPLIVSTSVFVYNKTLLDELGVQPPQTWDDIEAFNEAVTVKENGQTKRYAFSVPGWDAWYFDPWMINGGGQILTDDLSASAVETPESMRYIENFYKWKTDGAMHIGYGKGASNTMRQMFLDGEIAMVQHTSANIKMYRENADFEIGVSFIPGDVKRISNIGGAGIVMMEGANEKEKEAAWKFIEFMTSAEHNIKWAESVGYLPTRKSAIESADGEQYFERWPQYRAVLEHFDDVTPRLQHIAYPEFRSHYIEVVGELALNNVDPTTLMPQAAEKINEVLADYE</sequence>
<dbReference type="PANTHER" id="PTHR43649:SF31">
    <property type="entry name" value="SN-GLYCEROL-3-PHOSPHATE-BINDING PERIPLASMIC PROTEIN UGPB"/>
    <property type="match status" value="1"/>
</dbReference>
<dbReference type="PANTHER" id="PTHR43649">
    <property type="entry name" value="ARABINOSE-BINDING PROTEIN-RELATED"/>
    <property type="match status" value="1"/>
</dbReference>
<feature type="chain" id="PRO_5046439522" evidence="5">
    <location>
        <begin position="22"/>
        <end position="448"/>
    </location>
</feature>
<reference evidence="7" key="1">
    <citation type="journal article" date="2019" name="Int. J. Syst. Evol. Microbiol.">
        <title>The Global Catalogue of Microorganisms (GCM) 10K type strain sequencing project: providing services to taxonomists for standard genome sequencing and annotation.</title>
        <authorList>
            <consortium name="The Broad Institute Genomics Platform"/>
            <consortium name="The Broad Institute Genome Sequencing Center for Infectious Disease"/>
            <person name="Wu L."/>
            <person name="Ma J."/>
        </authorList>
    </citation>
    <scope>NUCLEOTIDE SEQUENCE [LARGE SCALE GENOMIC DNA]</scope>
    <source>
        <strain evidence="7">PCU 280</strain>
    </source>
</reference>
<evidence type="ECO:0000256" key="2">
    <source>
        <dbReference type="ARBA" id="ARBA00008520"/>
    </source>
</evidence>
<evidence type="ECO:0000313" key="7">
    <source>
        <dbReference type="Proteomes" id="UP001596233"/>
    </source>
</evidence>